<dbReference type="Pfam" id="PF00990">
    <property type="entry name" value="GGDEF"/>
    <property type="match status" value="1"/>
</dbReference>
<dbReference type="PROSITE" id="PS50887">
    <property type="entry name" value="GGDEF"/>
    <property type="match status" value="1"/>
</dbReference>
<dbReference type="InterPro" id="IPR043128">
    <property type="entry name" value="Rev_trsase/Diguanyl_cyclase"/>
</dbReference>
<evidence type="ECO:0000313" key="6">
    <source>
        <dbReference type="Proteomes" id="UP001431010"/>
    </source>
</evidence>
<keyword evidence="3" id="KW-0812">Transmembrane</keyword>
<dbReference type="EMBL" id="CP088156">
    <property type="protein sequence ID" value="UFZ06795.1"/>
    <property type="molecule type" value="Genomic_DNA"/>
</dbReference>
<comment type="catalytic activity">
    <reaction evidence="2">
        <text>2 GTP = 3',3'-c-di-GMP + 2 diphosphate</text>
        <dbReference type="Rhea" id="RHEA:24898"/>
        <dbReference type="ChEBI" id="CHEBI:33019"/>
        <dbReference type="ChEBI" id="CHEBI:37565"/>
        <dbReference type="ChEBI" id="CHEBI:58805"/>
        <dbReference type="EC" id="2.7.7.65"/>
    </reaction>
</comment>
<keyword evidence="3" id="KW-1133">Transmembrane helix</keyword>
<dbReference type="Proteomes" id="UP001431010">
    <property type="component" value="Chromosome"/>
</dbReference>
<feature type="transmembrane region" description="Helical" evidence="3">
    <location>
        <begin position="177"/>
        <end position="200"/>
    </location>
</feature>
<dbReference type="InterPro" id="IPR050469">
    <property type="entry name" value="Diguanylate_Cyclase"/>
</dbReference>
<dbReference type="EC" id="2.7.7.65" evidence="1"/>
<dbReference type="NCBIfam" id="TIGR00254">
    <property type="entry name" value="GGDEF"/>
    <property type="match status" value="1"/>
</dbReference>
<dbReference type="InterPro" id="IPR029787">
    <property type="entry name" value="Nucleotide_cyclase"/>
</dbReference>
<dbReference type="Gene3D" id="3.30.70.270">
    <property type="match status" value="1"/>
</dbReference>
<feature type="transmembrane region" description="Helical" evidence="3">
    <location>
        <begin position="145"/>
        <end position="162"/>
    </location>
</feature>
<feature type="transmembrane region" description="Helical" evidence="3">
    <location>
        <begin position="65"/>
        <end position="84"/>
    </location>
</feature>
<accession>A0ABY3RIS1</accession>
<keyword evidence="6" id="KW-1185">Reference proteome</keyword>
<organism evidence="5 6">
    <name type="scientific">Bradyrhizobium ontarionense</name>
    <dbReference type="NCBI Taxonomy" id="2898149"/>
    <lineage>
        <taxon>Bacteria</taxon>
        <taxon>Pseudomonadati</taxon>
        <taxon>Pseudomonadota</taxon>
        <taxon>Alphaproteobacteria</taxon>
        <taxon>Hyphomicrobiales</taxon>
        <taxon>Nitrobacteraceae</taxon>
        <taxon>Bradyrhizobium</taxon>
    </lineage>
</organism>
<feature type="domain" description="GGDEF" evidence="4">
    <location>
        <begin position="252"/>
        <end position="382"/>
    </location>
</feature>
<dbReference type="SMART" id="SM00267">
    <property type="entry name" value="GGDEF"/>
    <property type="match status" value="1"/>
</dbReference>
<protein>
    <recommendedName>
        <fullName evidence="1">diguanylate cyclase</fullName>
        <ecNumber evidence="1">2.7.7.65</ecNumber>
    </recommendedName>
</protein>
<gene>
    <name evidence="5" type="ORF">LQG66_11035</name>
</gene>
<evidence type="ECO:0000313" key="5">
    <source>
        <dbReference type="EMBL" id="UFZ06795.1"/>
    </source>
</evidence>
<dbReference type="SUPFAM" id="SSF55073">
    <property type="entry name" value="Nucleotide cyclase"/>
    <property type="match status" value="1"/>
</dbReference>
<evidence type="ECO:0000256" key="3">
    <source>
        <dbReference type="SAM" id="Phobius"/>
    </source>
</evidence>
<evidence type="ECO:0000256" key="2">
    <source>
        <dbReference type="ARBA" id="ARBA00034247"/>
    </source>
</evidence>
<dbReference type="CDD" id="cd01949">
    <property type="entry name" value="GGDEF"/>
    <property type="match status" value="1"/>
</dbReference>
<dbReference type="RefSeq" id="WP_231326252.1">
    <property type="nucleotide sequence ID" value="NZ_CP088156.1"/>
</dbReference>
<sequence>MGTMAPPLSIPLVAEAGGSTSPSPADLRVRRAGRRRQMLAMTAGCYLIDAIILLIYAQAGTVPVTIAPAYAAIGILTVAFWTTLSESGFNDRFRDHYLVVPQSLISMMVTVAFCYIAPEVSILFLCTLYIVVGFSSLRATPRQTAVCWTFLALGLAGLFLLTDKPLGMPHDNGLERLATLLVFLLTIAGCMFLGIFSSALRETLYQRGMKLKEAYRRIEELAEIDELTGALNRRSIMQVLDEAMAQARQNGTPCSIVLIDLDWFKRINDAHGHPTGDDVLRTFAITMFANIRGGDRFGRYGGEEFLLVLPGAPADAATRLAERLRQIIAGLDWSAFSAGLQVTFSAGVAAPRGDETTDSLLARADRALYDSKAQGRNRVTSA</sequence>
<dbReference type="PANTHER" id="PTHR45138">
    <property type="entry name" value="REGULATORY COMPONENTS OF SENSORY TRANSDUCTION SYSTEM"/>
    <property type="match status" value="1"/>
</dbReference>
<proteinExistence type="predicted"/>
<feature type="transmembrane region" description="Helical" evidence="3">
    <location>
        <begin position="38"/>
        <end position="59"/>
    </location>
</feature>
<dbReference type="InterPro" id="IPR000160">
    <property type="entry name" value="GGDEF_dom"/>
</dbReference>
<evidence type="ECO:0000256" key="1">
    <source>
        <dbReference type="ARBA" id="ARBA00012528"/>
    </source>
</evidence>
<evidence type="ECO:0000259" key="4">
    <source>
        <dbReference type="PROSITE" id="PS50887"/>
    </source>
</evidence>
<reference evidence="5" key="1">
    <citation type="journal article" date="2024" name="Antonie Van Leeuwenhoek">
        <title>Bradyrhizobium ontarionense sp. nov., a novel bacterial symbiont isolated from Aeschynomene indica (Indian jointvetch), harbours photosynthesis, nitrogen fixation and nitrous oxide (N2O) reductase genes.</title>
        <authorList>
            <person name="Bromfield E.S.P."/>
            <person name="Cloutier S."/>
        </authorList>
    </citation>
    <scope>NUCLEOTIDE SEQUENCE</scope>
    <source>
        <strain evidence="5">A19</strain>
    </source>
</reference>
<feature type="transmembrane region" description="Helical" evidence="3">
    <location>
        <begin position="122"/>
        <end position="138"/>
    </location>
</feature>
<feature type="transmembrane region" description="Helical" evidence="3">
    <location>
        <begin position="96"/>
        <end position="116"/>
    </location>
</feature>
<dbReference type="PANTHER" id="PTHR45138:SF9">
    <property type="entry name" value="DIGUANYLATE CYCLASE DGCM-RELATED"/>
    <property type="match status" value="1"/>
</dbReference>
<keyword evidence="3" id="KW-0472">Membrane</keyword>
<name>A0ABY3RIS1_9BRAD</name>